<organism evidence="3 4">
    <name type="scientific">Paenibacillus aurantius</name>
    <dbReference type="NCBI Taxonomy" id="2918900"/>
    <lineage>
        <taxon>Bacteria</taxon>
        <taxon>Bacillati</taxon>
        <taxon>Bacillota</taxon>
        <taxon>Bacilli</taxon>
        <taxon>Bacillales</taxon>
        <taxon>Paenibacillaceae</taxon>
        <taxon>Paenibacillus</taxon>
    </lineage>
</organism>
<evidence type="ECO:0000256" key="2">
    <source>
        <dbReference type="PIRSR" id="PIRSR015853-2"/>
    </source>
</evidence>
<feature type="binding site" evidence="2">
    <location>
        <position position="8"/>
    </location>
    <ligand>
        <name>Zn(2+)</name>
        <dbReference type="ChEBI" id="CHEBI:29105"/>
        <label>2</label>
    </ligand>
</feature>
<gene>
    <name evidence="3" type="ORF">MJA45_05850</name>
</gene>
<evidence type="ECO:0000256" key="1">
    <source>
        <dbReference type="PIRSR" id="PIRSR015853-1"/>
    </source>
</evidence>
<evidence type="ECO:0000313" key="4">
    <source>
        <dbReference type="Proteomes" id="UP001305702"/>
    </source>
</evidence>
<feature type="binding site" evidence="2">
    <location>
        <position position="135"/>
    </location>
    <ligand>
        <name>Zn(2+)</name>
        <dbReference type="ChEBI" id="CHEBI:29105"/>
        <label>2</label>
    </ligand>
</feature>
<accession>A0AA96RG03</accession>
<feature type="binding site" evidence="2">
    <location>
        <position position="104"/>
    </location>
    <ligand>
        <name>Zn(2+)</name>
        <dbReference type="ChEBI" id="CHEBI:29105"/>
        <label>2</label>
    </ligand>
</feature>
<keyword evidence="2" id="KW-0862">Zinc</keyword>
<name>A0AA96RG03_9BACL</name>
<dbReference type="InterPro" id="IPR027476">
    <property type="entry name" value="DppA_N"/>
</dbReference>
<dbReference type="EMBL" id="CP130318">
    <property type="protein sequence ID" value="WNQ12552.1"/>
    <property type="molecule type" value="Genomic_DNA"/>
</dbReference>
<feature type="binding site" evidence="2">
    <location>
        <position position="60"/>
    </location>
    <ligand>
        <name>Zn(2+)</name>
        <dbReference type="ChEBI" id="CHEBI:29105"/>
        <label>2</label>
    </ligand>
</feature>
<keyword evidence="2" id="KW-0479">Metal-binding</keyword>
<feature type="binding site" evidence="2">
    <location>
        <position position="8"/>
    </location>
    <ligand>
        <name>Zn(2+)</name>
        <dbReference type="ChEBI" id="CHEBI:29105"/>
        <label>1</label>
    </ligand>
</feature>
<dbReference type="Proteomes" id="UP001305702">
    <property type="component" value="Chromosome"/>
</dbReference>
<dbReference type="Pfam" id="PF04951">
    <property type="entry name" value="Peptidase_M55"/>
    <property type="match status" value="1"/>
</dbReference>
<feature type="binding site" evidence="2">
    <location>
        <position position="10"/>
    </location>
    <ligand>
        <name>Zn(2+)</name>
        <dbReference type="ChEBI" id="CHEBI:29105"/>
        <label>1</label>
    </ligand>
</feature>
<sequence>MKIYVSVDMEGIAGIAYKEQTTRGELLYPESRQLLTDEVNAVVEALVQAGAEEIIVKDAHATGLNFLYDRLHPSASYVLGPAVMANRFPGLDATFDGAVLIGYHAMAGTQEAILDHSWSFADIYGLELNGAPIGEIGFEALLFGLHGVPVIFVSGDDKTCAEAKRQLGSVFTYETKKATGRHSGLLKAPKRVYAEIGGVMGEAVRRRKECSAYSIPGPYEMKISYMNTSLADAHYYNETDTFRLDGRTRLLKDDDLLRLLSRTFH</sequence>
<dbReference type="AlphaFoldDB" id="A0AA96RG03"/>
<dbReference type="InterPro" id="IPR036177">
    <property type="entry name" value="Peptidase_M55_sf"/>
</dbReference>
<protein>
    <submittedName>
        <fullName evidence="3">M55 family metallopeptidase</fullName>
    </submittedName>
</protein>
<dbReference type="PIRSF" id="PIRSF015853">
    <property type="entry name" value="Pep_DppA"/>
    <property type="match status" value="1"/>
</dbReference>
<dbReference type="RefSeq" id="WP_315606330.1">
    <property type="nucleotide sequence ID" value="NZ_CP130318.1"/>
</dbReference>
<reference evidence="3 4" key="1">
    <citation type="submission" date="2022-02" db="EMBL/GenBank/DDBJ databases">
        <title>Paenibacillus sp. MBLB1776 Whole Genome Shotgun Sequencing.</title>
        <authorList>
            <person name="Hwang C.Y."/>
            <person name="Cho E.-S."/>
            <person name="Seo M.-J."/>
        </authorList>
    </citation>
    <scope>NUCLEOTIDE SEQUENCE [LARGE SCALE GENOMIC DNA]</scope>
    <source>
        <strain evidence="3 4">MBLB1776</strain>
    </source>
</reference>
<dbReference type="Gene3D" id="3.40.50.10780">
    <property type="entry name" value="Dipeptide transport protein"/>
    <property type="match status" value="1"/>
</dbReference>
<evidence type="ECO:0000313" key="3">
    <source>
        <dbReference type="EMBL" id="WNQ12552.1"/>
    </source>
</evidence>
<keyword evidence="4" id="KW-1185">Reference proteome</keyword>
<feature type="active site" description="Nucleophile" evidence="1">
    <location>
        <position position="116"/>
    </location>
</feature>
<dbReference type="InterPro" id="IPR007035">
    <property type="entry name" value="Peptidase_M55"/>
</dbReference>
<dbReference type="SUPFAM" id="SSF63992">
    <property type="entry name" value="Dipeptide transport protein"/>
    <property type="match status" value="1"/>
</dbReference>
<proteinExistence type="predicted"/>
<dbReference type="GO" id="GO:0046872">
    <property type="term" value="F:metal ion binding"/>
    <property type="evidence" value="ECO:0007669"/>
    <property type="project" value="UniProtKB-KW"/>
</dbReference>
<dbReference type="Gene3D" id="3.30.1360.130">
    <property type="entry name" value="Dipeptide transport protein"/>
    <property type="match status" value="1"/>
</dbReference>
<dbReference type="KEGG" id="paun:MJA45_05850"/>